<sequence>MSYNIGDNIKFSEAFQFHYECKYNNAWKSFSELEEKSNHVAYKAKFMMIYYLLFKHPKEQDNKFILKLINDVQQYVKNFKIN</sequence>
<reference evidence="1 2" key="1">
    <citation type="journal article" date="2019" name="Environ. Microbiol.">
        <title>At the nexus of three kingdoms: the genome of the mycorrhizal fungus Gigaspora margarita provides insights into plant, endobacterial and fungal interactions.</title>
        <authorList>
            <person name="Venice F."/>
            <person name="Ghignone S."/>
            <person name="Salvioli di Fossalunga A."/>
            <person name="Amselem J."/>
            <person name="Novero M."/>
            <person name="Xianan X."/>
            <person name="Sedzielewska Toro K."/>
            <person name="Morin E."/>
            <person name="Lipzen A."/>
            <person name="Grigoriev I.V."/>
            <person name="Henrissat B."/>
            <person name="Martin F.M."/>
            <person name="Bonfante P."/>
        </authorList>
    </citation>
    <scope>NUCLEOTIDE SEQUENCE [LARGE SCALE GENOMIC DNA]</scope>
    <source>
        <strain evidence="1 2">BEG34</strain>
    </source>
</reference>
<keyword evidence="2" id="KW-1185">Reference proteome</keyword>
<proteinExistence type="predicted"/>
<gene>
    <name evidence="1" type="ORF">F8M41_017713</name>
</gene>
<protein>
    <submittedName>
        <fullName evidence="1">Uncharacterized protein</fullName>
    </submittedName>
</protein>
<accession>A0A8H4AMM5</accession>
<dbReference type="Proteomes" id="UP000439903">
    <property type="component" value="Unassembled WGS sequence"/>
</dbReference>
<evidence type="ECO:0000313" key="2">
    <source>
        <dbReference type="Proteomes" id="UP000439903"/>
    </source>
</evidence>
<organism evidence="1 2">
    <name type="scientific">Gigaspora margarita</name>
    <dbReference type="NCBI Taxonomy" id="4874"/>
    <lineage>
        <taxon>Eukaryota</taxon>
        <taxon>Fungi</taxon>
        <taxon>Fungi incertae sedis</taxon>
        <taxon>Mucoromycota</taxon>
        <taxon>Glomeromycotina</taxon>
        <taxon>Glomeromycetes</taxon>
        <taxon>Diversisporales</taxon>
        <taxon>Gigasporaceae</taxon>
        <taxon>Gigaspora</taxon>
    </lineage>
</organism>
<dbReference type="EMBL" id="WTPW01000413">
    <property type="protein sequence ID" value="KAF0513852.1"/>
    <property type="molecule type" value="Genomic_DNA"/>
</dbReference>
<dbReference type="AlphaFoldDB" id="A0A8H4AMM5"/>
<evidence type="ECO:0000313" key="1">
    <source>
        <dbReference type="EMBL" id="KAF0513852.1"/>
    </source>
</evidence>
<name>A0A8H4AMM5_GIGMA</name>
<comment type="caution">
    <text evidence="1">The sequence shown here is derived from an EMBL/GenBank/DDBJ whole genome shotgun (WGS) entry which is preliminary data.</text>
</comment>